<dbReference type="KEGG" id="tcc:108661873"/>
<sequence>MATRQEKEQRAEAAARQAADDLRDVDRGRLYDERVVYKEELDQSPQQQQQRPGVFGTVLRAVVDKRHEAEDFTREGTDLAAENTRETKDEAAERAKEYKDNTTVKEK</sequence>
<reference evidence="2" key="1">
    <citation type="journal article" date="1997" name="Nucleic Acids Res.">
        <title>tRNAscan-SE: a program for improved detection of transfer RNA genes in genomic sequence.</title>
        <authorList>
            <person name="Lowe T.M."/>
            <person name="Eddy S.R."/>
        </authorList>
    </citation>
    <scope>NUCLEOTIDE SEQUENCE [LARGE SCALE GENOMIC DNA]</scope>
    <source>
        <strain evidence="2">r\B97-61/B2</strain>
    </source>
</reference>
<dbReference type="GeneID" id="108661873"/>
<gene>
    <name evidence="3" type="primary">LOC108661873</name>
</gene>
<feature type="region of interest" description="Disordered" evidence="1">
    <location>
        <begin position="69"/>
        <end position="107"/>
    </location>
</feature>
<evidence type="ECO:0000313" key="2">
    <source>
        <dbReference type="Proteomes" id="UP000694886"/>
    </source>
</evidence>
<dbReference type="AlphaFoldDB" id="A0AB32WF50"/>
<proteinExistence type="predicted"/>
<dbReference type="Proteomes" id="UP000694886">
    <property type="component" value="Chromosome 5"/>
</dbReference>
<evidence type="ECO:0000313" key="3">
    <source>
        <dbReference type="RefSeq" id="XP_017976229.1"/>
    </source>
</evidence>
<dbReference type="Gramene" id="Tc05v2_t006650.1">
    <property type="protein sequence ID" value="Tc05v2_p006650.1"/>
    <property type="gene ID" value="Tc05v2_g006650"/>
</dbReference>
<feature type="region of interest" description="Disordered" evidence="1">
    <location>
        <begin position="1"/>
        <end position="25"/>
    </location>
</feature>
<evidence type="ECO:0000256" key="1">
    <source>
        <dbReference type="SAM" id="MobiDB-lite"/>
    </source>
</evidence>
<dbReference type="RefSeq" id="XP_017976229.1">
    <property type="nucleotide sequence ID" value="XM_018120740.1"/>
</dbReference>
<organism evidence="2 3">
    <name type="scientific">Theobroma cacao</name>
    <name type="common">Cacao</name>
    <name type="synonym">Cocoa</name>
    <dbReference type="NCBI Taxonomy" id="3641"/>
    <lineage>
        <taxon>Eukaryota</taxon>
        <taxon>Viridiplantae</taxon>
        <taxon>Streptophyta</taxon>
        <taxon>Embryophyta</taxon>
        <taxon>Tracheophyta</taxon>
        <taxon>Spermatophyta</taxon>
        <taxon>Magnoliopsida</taxon>
        <taxon>eudicotyledons</taxon>
        <taxon>Gunneridae</taxon>
        <taxon>Pentapetalae</taxon>
        <taxon>rosids</taxon>
        <taxon>malvids</taxon>
        <taxon>Malvales</taxon>
        <taxon>Malvaceae</taxon>
        <taxon>Byttnerioideae</taxon>
        <taxon>Theobroma</taxon>
    </lineage>
</organism>
<accession>A0AB32WF50</accession>
<protein>
    <submittedName>
        <fullName evidence="3">Embryonic protein DC-8-like</fullName>
    </submittedName>
</protein>
<name>A0AB32WF50_THECC</name>
<reference evidence="3" key="2">
    <citation type="submission" date="2025-08" db="UniProtKB">
        <authorList>
            <consortium name="RefSeq"/>
        </authorList>
    </citation>
    <scope>IDENTIFICATION</scope>
</reference>